<dbReference type="EMBL" id="CP003653">
    <property type="protein sequence ID" value="AFZ34566.1"/>
    <property type="molecule type" value="Genomic_DNA"/>
</dbReference>
<accession>K9XR94</accession>
<sequence>MFGIYGTRECRDRIEVQGFGVENEYGRMIEASTLVVNGEPLNVLSEKPF</sequence>
<evidence type="ECO:0000313" key="2">
    <source>
        <dbReference type="Proteomes" id="UP000010473"/>
    </source>
</evidence>
<dbReference type="HOGENOM" id="CLU_3140915_0_0_3"/>
<reference evidence="2" key="1">
    <citation type="journal article" date="2013" name="Proc. Natl. Acad. Sci. U.S.A.">
        <title>Improving the coverage of the cyanobacterial phylum using diversity-driven genome sequencing.</title>
        <authorList>
            <person name="Shih P.M."/>
            <person name="Wu D."/>
            <person name="Latifi A."/>
            <person name="Axen S.D."/>
            <person name="Fewer D.P."/>
            <person name="Talla E."/>
            <person name="Calteau A."/>
            <person name="Cai F."/>
            <person name="Tandeau de Marsac N."/>
            <person name="Rippka R."/>
            <person name="Herdman M."/>
            <person name="Sivonen K."/>
            <person name="Coursin T."/>
            <person name="Laurent T."/>
            <person name="Goodwin L."/>
            <person name="Nolan M."/>
            <person name="Davenport K.W."/>
            <person name="Han C.S."/>
            <person name="Rubin E.M."/>
            <person name="Eisen J.A."/>
            <person name="Woyke T."/>
            <person name="Gugger M."/>
            <person name="Kerfeld C.A."/>
        </authorList>
    </citation>
    <scope>NUCLEOTIDE SEQUENCE [LARGE SCALE GENOMIC DNA]</scope>
    <source>
        <strain evidence="2">ATCC 29371 / PCC 7437</strain>
    </source>
</reference>
<protein>
    <submittedName>
        <fullName evidence="1">Uncharacterized protein</fullName>
    </submittedName>
</protein>
<organism evidence="1 2">
    <name type="scientific">Stanieria cyanosphaera (strain ATCC 29371 / PCC 7437)</name>
    <dbReference type="NCBI Taxonomy" id="111780"/>
    <lineage>
        <taxon>Bacteria</taxon>
        <taxon>Bacillati</taxon>
        <taxon>Cyanobacteriota</taxon>
        <taxon>Cyanophyceae</taxon>
        <taxon>Pleurocapsales</taxon>
        <taxon>Dermocarpellaceae</taxon>
        <taxon>Stanieria</taxon>
    </lineage>
</organism>
<gene>
    <name evidence="1" type="ordered locus">Sta7437_0986</name>
</gene>
<evidence type="ECO:0000313" key="1">
    <source>
        <dbReference type="EMBL" id="AFZ34566.1"/>
    </source>
</evidence>
<dbReference type="Proteomes" id="UP000010473">
    <property type="component" value="Chromosome"/>
</dbReference>
<name>K9XR94_STAC7</name>
<dbReference type="KEGG" id="scs:Sta7437_0986"/>
<proteinExistence type="predicted"/>
<keyword evidence="2" id="KW-1185">Reference proteome</keyword>
<dbReference type="STRING" id="111780.Sta7437_0986"/>
<dbReference type="AlphaFoldDB" id="K9XR94"/>